<accession>A0A7W5E350</accession>
<comment type="caution">
    <text evidence="2">The sequence shown here is derived from an EMBL/GenBank/DDBJ whole genome shotgun (WGS) entry which is preliminary data.</text>
</comment>
<feature type="region of interest" description="Disordered" evidence="1">
    <location>
        <begin position="43"/>
        <end position="82"/>
    </location>
</feature>
<evidence type="ECO:0000313" key="3">
    <source>
        <dbReference type="Proteomes" id="UP000536179"/>
    </source>
</evidence>
<protein>
    <submittedName>
        <fullName evidence="2">Uncharacterized protein</fullName>
    </submittedName>
</protein>
<evidence type="ECO:0000313" key="2">
    <source>
        <dbReference type="EMBL" id="MBB3208864.1"/>
    </source>
</evidence>
<dbReference type="AlphaFoldDB" id="A0A7W5E350"/>
<name>A0A7W5E350_9BACT</name>
<keyword evidence="3" id="KW-1185">Reference proteome</keyword>
<sequence length="144" mass="15481">MQSHTVICPQGHHLRASQRVVGKTLPCPVCKEMVIVDASSAVPPSHLASPSRVNSPVGRDSTKQESISRLAPAPGEKRDTLSDTGVMRILGDFVAPRVDPVVEDERKFRSCPVCGCGVVESASVCKTCQCYIGPSPDFFKNFAK</sequence>
<dbReference type="Proteomes" id="UP000536179">
    <property type="component" value="Unassembled WGS sequence"/>
</dbReference>
<gene>
    <name evidence="2" type="ORF">FHS27_004698</name>
</gene>
<reference evidence="2 3" key="1">
    <citation type="submission" date="2020-08" db="EMBL/GenBank/DDBJ databases">
        <title>Genomic Encyclopedia of Type Strains, Phase III (KMG-III): the genomes of soil and plant-associated and newly described type strains.</title>
        <authorList>
            <person name="Whitman W."/>
        </authorList>
    </citation>
    <scope>NUCLEOTIDE SEQUENCE [LARGE SCALE GENOMIC DNA]</scope>
    <source>
        <strain evidence="2 3">CECT 8075</strain>
    </source>
</reference>
<dbReference type="RefSeq" id="WP_221225304.1">
    <property type="nucleotide sequence ID" value="NZ_JACHXU010000019.1"/>
</dbReference>
<dbReference type="EMBL" id="JACHXU010000019">
    <property type="protein sequence ID" value="MBB3208864.1"/>
    <property type="molecule type" value="Genomic_DNA"/>
</dbReference>
<proteinExistence type="predicted"/>
<organism evidence="2 3">
    <name type="scientific">Aporhodopirellula rubra</name>
    <dbReference type="NCBI Taxonomy" id="980271"/>
    <lineage>
        <taxon>Bacteria</taxon>
        <taxon>Pseudomonadati</taxon>
        <taxon>Planctomycetota</taxon>
        <taxon>Planctomycetia</taxon>
        <taxon>Pirellulales</taxon>
        <taxon>Pirellulaceae</taxon>
        <taxon>Aporhodopirellula</taxon>
    </lineage>
</organism>
<evidence type="ECO:0000256" key="1">
    <source>
        <dbReference type="SAM" id="MobiDB-lite"/>
    </source>
</evidence>